<keyword evidence="2" id="KW-0547">Nucleotide-binding</keyword>
<keyword evidence="4" id="KW-0347">Helicase</keyword>
<dbReference type="PROSITE" id="PS51194">
    <property type="entry name" value="HELICASE_CTER"/>
    <property type="match status" value="1"/>
</dbReference>
<dbReference type="Pfam" id="PF02889">
    <property type="entry name" value="Sec63"/>
    <property type="match status" value="2"/>
</dbReference>
<dbReference type="InterPro" id="IPR041094">
    <property type="entry name" value="Brr2_helicase_PWI"/>
</dbReference>
<dbReference type="Pfam" id="PF18149">
    <property type="entry name" value="Helicase_PWI"/>
    <property type="match status" value="1"/>
</dbReference>
<dbReference type="GO" id="GO:0003676">
    <property type="term" value="F:nucleic acid binding"/>
    <property type="evidence" value="ECO:0007669"/>
    <property type="project" value="InterPro"/>
</dbReference>
<dbReference type="GO" id="GO:0032991">
    <property type="term" value="C:protein-containing complex"/>
    <property type="evidence" value="ECO:0007669"/>
    <property type="project" value="UniProtKB-ARBA"/>
</dbReference>
<dbReference type="Pfam" id="PF21188">
    <property type="entry name" value="BRR2_plug"/>
    <property type="match status" value="1"/>
</dbReference>
<feature type="domain" description="Helicase C-terminal" evidence="8">
    <location>
        <begin position="663"/>
        <end position="858"/>
    </location>
</feature>
<organism evidence="9 10">
    <name type="scientific">Paramecium primaurelia</name>
    <dbReference type="NCBI Taxonomy" id="5886"/>
    <lineage>
        <taxon>Eukaryota</taxon>
        <taxon>Sar</taxon>
        <taxon>Alveolata</taxon>
        <taxon>Ciliophora</taxon>
        <taxon>Intramacronucleata</taxon>
        <taxon>Oligohymenophorea</taxon>
        <taxon>Peniculida</taxon>
        <taxon>Parameciidae</taxon>
        <taxon>Paramecium</taxon>
    </lineage>
</organism>
<dbReference type="Pfam" id="PF00270">
    <property type="entry name" value="DEAD"/>
    <property type="match status" value="2"/>
</dbReference>
<evidence type="ECO:0000256" key="5">
    <source>
        <dbReference type="ARBA" id="ARBA00022840"/>
    </source>
</evidence>
<dbReference type="InterPro" id="IPR004179">
    <property type="entry name" value="Sec63-dom"/>
</dbReference>
<dbReference type="SMART" id="SM00973">
    <property type="entry name" value="Sec63"/>
    <property type="match status" value="2"/>
</dbReference>
<dbReference type="GO" id="GO:0005524">
    <property type="term" value="F:ATP binding"/>
    <property type="evidence" value="ECO:0007669"/>
    <property type="project" value="UniProtKB-KW"/>
</dbReference>
<keyword evidence="5" id="KW-0067">ATP-binding</keyword>
<dbReference type="CDD" id="cd18795">
    <property type="entry name" value="SF2_C_Ski2"/>
    <property type="match status" value="1"/>
</dbReference>
<dbReference type="FunFam" id="1.10.150.20:FF:000004">
    <property type="entry name" value="U5 small nuclear ribonucleoprotein helicase"/>
    <property type="match status" value="1"/>
</dbReference>
<dbReference type="SMART" id="SM00382">
    <property type="entry name" value="AAA"/>
    <property type="match status" value="1"/>
</dbReference>
<evidence type="ECO:0000259" key="7">
    <source>
        <dbReference type="PROSITE" id="PS51192"/>
    </source>
</evidence>
<keyword evidence="3" id="KW-0378">Hydrolase</keyword>
<reference evidence="9" key="1">
    <citation type="submission" date="2021-01" db="EMBL/GenBank/DDBJ databases">
        <authorList>
            <consortium name="Genoscope - CEA"/>
            <person name="William W."/>
        </authorList>
    </citation>
    <scope>NUCLEOTIDE SEQUENCE</scope>
</reference>
<evidence type="ECO:0000256" key="1">
    <source>
        <dbReference type="ARBA" id="ARBA00022737"/>
    </source>
</evidence>
<dbReference type="PANTHER" id="PTHR47961">
    <property type="entry name" value="DNA POLYMERASE THETA, PUTATIVE (AFU_ORTHOLOGUE AFUA_1G05260)-RELATED"/>
    <property type="match status" value="1"/>
</dbReference>
<dbReference type="InterPro" id="IPR003593">
    <property type="entry name" value="AAA+_ATPase"/>
</dbReference>
<feature type="domain" description="Helicase ATP-binding" evidence="7">
    <location>
        <begin position="447"/>
        <end position="629"/>
    </location>
</feature>
<dbReference type="FunFam" id="3.40.50.300:FF:000062">
    <property type="entry name" value="U5 small nuclear ribonucleoprotein helicase"/>
    <property type="match status" value="1"/>
</dbReference>
<dbReference type="Pfam" id="PF00271">
    <property type="entry name" value="Helicase_C"/>
    <property type="match status" value="1"/>
</dbReference>
<evidence type="ECO:0000313" key="10">
    <source>
        <dbReference type="Proteomes" id="UP000688137"/>
    </source>
</evidence>
<dbReference type="SMART" id="SM00490">
    <property type="entry name" value="HELICc"/>
    <property type="match status" value="1"/>
</dbReference>
<keyword evidence="1" id="KW-0677">Repeat</keyword>
<evidence type="ECO:0000256" key="6">
    <source>
        <dbReference type="SAM" id="MobiDB-lite"/>
    </source>
</evidence>
<sequence>MSEQHLQENKFTYSSNLVIQRESGPRTDEPTGEPESLVGKINPRMMGTKAVKDKPVKSKKEQSLNLGKQVNMEIEEGVGMPTYENLLYIPKTKDNRLHYERLLSIVYGLFQEQSQDVIKSIVDEVLAIMKNDNLKDSEKRQEVEAIIGKMTNELFSDIVLSGKAITDYNPEITQGNTDEMQLPLNLEEEQDSSDMEEIIEEEDDSQEQNEQTIKAKVQVEETRNKVVDIDGFWLQRELQKIYQDPIVAQQMEQTVLDILKLQTDIECENQLVLLFGQDRFDLIRLLHANRHKIFYCTLLSKAQSAEQVEQIHSQMRQTQEGLQILMELQKKKKNDAQFQIIQEENEKQYYESINITDQDLQGLSKKIVDLEQLQFVSQGHLMSNEKCHLPPHSFKVTKKGYEEIYIPAPKPNVHKDNLIQIGELPEFAQQAFRGFKELNIIQSVVYEKALLSNENMLICAPTGAGKTNIALLTMLQTIGEYYQNGIVDIQKFKIIYIAPMKALVNEMVHNFQNRLEPYNIKVAEVTGDTHLTKHQLNTIQVLIATPEKWDILTRKIQQNDFISLVRLVIIDEIHLLHDSRGPVIESIIARQLKLMEERQEVVRIVGLSATLPNYSDVATFIRVKQSGVFFFDNSYRPVPLQQQYIGINEKKPIRRMLLTNEILYEKVIERITKSQILVFVHSRKETVKTAKTLKEMAFSKDELSKFIREESSSKKILETVIAQEDIKSADLKELLASGIAIHHAGLCRGDRDLVESLFEKKNIQILISTSTLAWGVNLPAHTVIIKGTQIYSPEQGKWIELSPQDILQMMGRAGRPRYDTSGEGIILTTYQELKYYLSLLNVQLPIESQFVSQLADQLNAEVAQGNIKNLKDGVNWLGYTYLYVRMLRNPQLYNIPDYNNDQALIKYRADLIHSACLLLDKNSLAIYDKKTGNIESTILGKIASNYYIKYPSMQVYNQHLKQNMGMIDIFKVFSLSHEFKLIPIREEEKIELQKLMMSVPVPIKGSPEDSTTKINVLLQGYISRLKLEGYALNSDMVYIMQSAGRIMRALYEICLQKEWAQSALQCLQLSKMIEKRMWSCMTPLRQFKGLPDDLLRRIEKKEGITWEHLYAMSSQQLGELIRYQNQNMTKLIHKYIHKFPKIEIQAFAQPITRSCLRIDLHLSCDFQWDEKIHGRQEPFHIFVLDSDGEKILYHEMFLMKQKNQEMEFTLTVALFEVMHPIYYIKVISDKWISCESEQPIPFKNLILPEPFNRCTDLLQLTLLSIDQIKHQQIENILAKKILQNRYFDQIQTQVFQQIYQSNDNIFIGSSTYQSKSILPILAILQMINIQKGYKAIYVSSIQTNCDIKYNQFLQIFNKTMSLKIGKLSGQTQSDNKILEQCDIIVSNAINWDIISRRWRAKKGFKDIRVFIADDLHTLGQSGSVLEVIVSRMRMISMEIPFRVVGLSLSVADYKEMSDWIGSKHTFNFQPIVRPNNIQIQIQSFDQCQRPLRIQAMIKSLKTNLSNTDLNIIYVSDRKLARVCALELMINNNNSLSGFTIKEDQYLQHTLQASVGFLYECMDPQDESEVLRFISSGELRVVVVTYKLALYYNLKGKVFILDNQKYDGIDKRYVDYTIAEMLEMIESTTSQCYVLTYSPKKEYYQKFLYEPMPIESHLNHNLANHLNAEIVAKNIHNTQDCIDWITWTFMYRRLTQNPNYYSLHEINGVAINNYLSELIETTIDELHESKCIAVEEDNELEAINSGIIANYYYINIETVKNFSDKINANSKLRDLLFILSEAKEFEVLNIRNGEEILLAQLLQKIPFQPINVKLNEPNTKALILLQAYFSRIKLNSDLKSDLTILELAIRLSTAMVDIASSNLWLKPAIISMQICQMIVQSLWKDEDSVLLQLPHFNKNTIEQLKSMKVSDWADFFDMDESDRTQVLNQFTQQQIDDIAQAGNRLPSVEISDIIAEEEIVQGDIFHVQVVLSRQDNIYTDYVIAPHYPKQKEEQWWVLCADRNTNRLFGNKKVSFQQSIKVDLRFQAPEAGDYDLTIYAICDSYIGVDTTSQFQLKVNPIIEQEQEQ</sequence>
<dbReference type="InterPro" id="IPR011545">
    <property type="entry name" value="DEAD/DEAH_box_helicase_dom"/>
</dbReference>
<gene>
    <name evidence="9" type="ORF">PPRIM_AZ9-3.1.T1000037</name>
</gene>
<dbReference type="InterPro" id="IPR050474">
    <property type="entry name" value="Hel308_SKI2-like"/>
</dbReference>
<dbReference type="InterPro" id="IPR048863">
    <property type="entry name" value="BRR2_plug"/>
</dbReference>
<comment type="caution">
    <text evidence="9">The sequence shown here is derived from an EMBL/GenBank/DDBJ whole genome shotgun (WGS) entry which is preliminary data.</text>
</comment>
<dbReference type="FunFam" id="1.10.3380.10:FF:000002">
    <property type="entry name" value="Activating signal cointegrator 1 complex subunit 3"/>
    <property type="match status" value="1"/>
</dbReference>
<evidence type="ECO:0000256" key="3">
    <source>
        <dbReference type="ARBA" id="ARBA00022801"/>
    </source>
</evidence>
<dbReference type="OMA" id="MNPKEFN"/>
<name>A0A8S1NTL5_PARPR</name>
<dbReference type="FunFam" id="3.40.50.300:FF:000102">
    <property type="entry name" value="RNA helicase, activating signal cointegrator 1"/>
    <property type="match status" value="1"/>
</dbReference>
<protein>
    <submittedName>
        <fullName evidence="9">Uncharacterized protein</fullName>
    </submittedName>
</protein>
<accession>A0A8S1NTL5</accession>
<evidence type="ECO:0000313" key="9">
    <source>
        <dbReference type="EMBL" id="CAD8095988.1"/>
    </source>
</evidence>
<evidence type="ECO:0000256" key="2">
    <source>
        <dbReference type="ARBA" id="ARBA00022741"/>
    </source>
</evidence>
<dbReference type="PANTHER" id="PTHR47961:SF4">
    <property type="entry name" value="ACTIVATING SIGNAL COINTEGRATOR 1 COMPLEX SUBUNIT 3"/>
    <property type="match status" value="1"/>
</dbReference>
<dbReference type="Proteomes" id="UP000688137">
    <property type="component" value="Unassembled WGS sequence"/>
</dbReference>
<dbReference type="GO" id="GO:0016787">
    <property type="term" value="F:hydrolase activity"/>
    <property type="evidence" value="ECO:0007669"/>
    <property type="project" value="UniProtKB-KW"/>
</dbReference>
<feature type="domain" description="Helicase ATP-binding" evidence="7">
    <location>
        <begin position="1296"/>
        <end position="1468"/>
    </location>
</feature>
<feature type="region of interest" description="Disordered" evidence="6">
    <location>
        <begin position="1"/>
        <end position="38"/>
    </location>
</feature>
<dbReference type="InterPro" id="IPR057842">
    <property type="entry name" value="WH_MER3"/>
</dbReference>
<dbReference type="EMBL" id="CAJJDM010000103">
    <property type="protein sequence ID" value="CAD8095988.1"/>
    <property type="molecule type" value="Genomic_DNA"/>
</dbReference>
<dbReference type="PROSITE" id="PS51192">
    <property type="entry name" value="HELICASE_ATP_BIND_1"/>
    <property type="match status" value="2"/>
</dbReference>
<feature type="compositionally biased region" description="Polar residues" evidence="6">
    <location>
        <begin position="9"/>
        <end position="18"/>
    </location>
</feature>
<keyword evidence="10" id="KW-1185">Reference proteome</keyword>
<dbReference type="InterPro" id="IPR014001">
    <property type="entry name" value="Helicase_ATP-bd"/>
</dbReference>
<dbReference type="PIRSF" id="PIRSF039073">
    <property type="entry name" value="BRR2"/>
    <property type="match status" value="1"/>
</dbReference>
<dbReference type="GO" id="GO:0005634">
    <property type="term" value="C:nucleus"/>
    <property type="evidence" value="ECO:0007669"/>
    <property type="project" value="TreeGrafter"/>
</dbReference>
<dbReference type="GO" id="GO:0006397">
    <property type="term" value="P:mRNA processing"/>
    <property type="evidence" value="ECO:0007669"/>
    <property type="project" value="UniProtKB-ARBA"/>
</dbReference>
<dbReference type="Pfam" id="PF23445">
    <property type="entry name" value="WHD_SNRNP200"/>
    <property type="match status" value="2"/>
</dbReference>
<dbReference type="SMART" id="SM00487">
    <property type="entry name" value="DEXDc"/>
    <property type="match status" value="1"/>
</dbReference>
<evidence type="ECO:0000259" key="8">
    <source>
        <dbReference type="PROSITE" id="PS51194"/>
    </source>
</evidence>
<dbReference type="GO" id="GO:0004386">
    <property type="term" value="F:helicase activity"/>
    <property type="evidence" value="ECO:0007669"/>
    <property type="project" value="UniProtKB-KW"/>
</dbReference>
<dbReference type="FunFam" id="2.60.40.150:FF:000004">
    <property type="entry name" value="RNA helicase, activating signal cointegrator 1"/>
    <property type="match status" value="1"/>
</dbReference>
<evidence type="ECO:0000256" key="4">
    <source>
        <dbReference type="ARBA" id="ARBA00022806"/>
    </source>
</evidence>
<dbReference type="FunFam" id="1.10.10.10:FF:000012">
    <property type="entry name" value="U5 small nuclear ribonucleoprotein helicase"/>
    <property type="match status" value="1"/>
</dbReference>
<proteinExistence type="predicted"/>
<dbReference type="InterPro" id="IPR001650">
    <property type="entry name" value="Helicase_C-like"/>
</dbReference>
<dbReference type="FunFam" id="1.10.3380.10:FF:000001">
    <property type="entry name" value="U5 small nuclear ribonucleoprotein helicase"/>
    <property type="match status" value="1"/>
</dbReference>
<dbReference type="FunFam" id="1.10.10.10:FF:000024">
    <property type="entry name" value="U5 small nuclear ribonucleoprotein helicase"/>
    <property type="match status" value="1"/>
</dbReference>